<feature type="domain" description="AMP-binding enzyme C-terminal" evidence="4">
    <location>
        <begin position="436"/>
        <end position="511"/>
    </location>
</feature>
<evidence type="ECO:0000259" key="3">
    <source>
        <dbReference type="Pfam" id="PF00501"/>
    </source>
</evidence>
<evidence type="ECO:0000313" key="5">
    <source>
        <dbReference type="EMBL" id="SDI08600.1"/>
    </source>
</evidence>
<dbReference type="Pfam" id="PF13193">
    <property type="entry name" value="AMP-binding_C"/>
    <property type="match status" value="1"/>
</dbReference>
<dbReference type="EMBL" id="FNDZ01000001">
    <property type="protein sequence ID" value="SDI08600.1"/>
    <property type="molecule type" value="Genomic_DNA"/>
</dbReference>
<protein>
    <submittedName>
        <fullName evidence="5">Fatty-acyl-CoA synthase</fullName>
    </submittedName>
</protein>
<dbReference type="Pfam" id="PF00501">
    <property type="entry name" value="AMP-binding"/>
    <property type="match status" value="1"/>
</dbReference>
<dbReference type="Proteomes" id="UP000183255">
    <property type="component" value="Unassembled WGS sequence"/>
</dbReference>
<dbReference type="SUPFAM" id="SSF56801">
    <property type="entry name" value="Acetyl-CoA synthetase-like"/>
    <property type="match status" value="1"/>
</dbReference>
<dbReference type="PANTHER" id="PTHR43201:SF5">
    <property type="entry name" value="MEDIUM-CHAIN ACYL-COA LIGASE ACSF2, MITOCHONDRIAL"/>
    <property type="match status" value="1"/>
</dbReference>
<dbReference type="InterPro" id="IPR025110">
    <property type="entry name" value="AMP-bd_C"/>
</dbReference>
<dbReference type="AlphaFoldDB" id="A0A1G8HQ38"/>
<reference evidence="5 6" key="1">
    <citation type="submission" date="2016-10" db="EMBL/GenBank/DDBJ databases">
        <authorList>
            <person name="de Groot N.N."/>
        </authorList>
    </citation>
    <scope>NUCLEOTIDE SEQUENCE [LARGE SCALE GENOMIC DNA]</scope>
    <source>
        <strain evidence="5 6">CGMCC 1.5058</strain>
    </source>
</reference>
<evidence type="ECO:0000256" key="1">
    <source>
        <dbReference type="ARBA" id="ARBA00006432"/>
    </source>
</evidence>
<accession>A0A1G8HQ38</accession>
<dbReference type="PROSITE" id="PS00455">
    <property type="entry name" value="AMP_BINDING"/>
    <property type="match status" value="1"/>
</dbReference>
<proteinExistence type="inferred from homology"/>
<organism evidence="5 6">
    <name type="scientific">Proteiniclasticum ruminis</name>
    <dbReference type="NCBI Taxonomy" id="398199"/>
    <lineage>
        <taxon>Bacteria</taxon>
        <taxon>Bacillati</taxon>
        <taxon>Bacillota</taxon>
        <taxon>Clostridia</taxon>
        <taxon>Eubacteriales</taxon>
        <taxon>Clostridiaceae</taxon>
        <taxon>Proteiniclasticum</taxon>
    </lineage>
</organism>
<evidence type="ECO:0000256" key="2">
    <source>
        <dbReference type="ARBA" id="ARBA00022598"/>
    </source>
</evidence>
<dbReference type="InterPro" id="IPR045851">
    <property type="entry name" value="AMP-bd_C_sf"/>
</dbReference>
<dbReference type="GO" id="GO:0031956">
    <property type="term" value="F:medium-chain fatty acid-CoA ligase activity"/>
    <property type="evidence" value="ECO:0007669"/>
    <property type="project" value="TreeGrafter"/>
</dbReference>
<gene>
    <name evidence="5" type="ORF">SAMN05421804_101655</name>
</gene>
<name>A0A1G8HQ38_9CLOT</name>
<dbReference type="RefSeq" id="WP_031574036.1">
    <property type="nucleotide sequence ID" value="NZ_FNDZ01000001.1"/>
</dbReference>
<dbReference type="PANTHER" id="PTHR43201">
    <property type="entry name" value="ACYL-COA SYNTHETASE"/>
    <property type="match status" value="1"/>
</dbReference>
<keyword evidence="2" id="KW-0436">Ligase</keyword>
<evidence type="ECO:0000259" key="4">
    <source>
        <dbReference type="Pfam" id="PF13193"/>
    </source>
</evidence>
<dbReference type="InterPro" id="IPR000873">
    <property type="entry name" value="AMP-dep_synth/lig_dom"/>
</dbReference>
<dbReference type="GO" id="GO:0006631">
    <property type="term" value="P:fatty acid metabolic process"/>
    <property type="evidence" value="ECO:0007669"/>
    <property type="project" value="TreeGrafter"/>
</dbReference>
<dbReference type="InterPro" id="IPR020845">
    <property type="entry name" value="AMP-binding_CS"/>
</dbReference>
<comment type="similarity">
    <text evidence="1">Belongs to the ATP-dependent AMP-binding enzyme family.</text>
</comment>
<feature type="domain" description="AMP-dependent synthetase/ligase" evidence="3">
    <location>
        <begin position="16"/>
        <end position="385"/>
    </location>
</feature>
<dbReference type="Gene3D" id="3.30.300.30">
    <property type="match status" value="1"/>
</dbReference>
<dbReference type="Gene3D" id="3.40.50.12780">
    <property type="entry name" value="N-terminal domain of ligase-like"/>
    <property type="match status" value="1"/>
</dbReference>
<sequence>MELIDCTIGIFLKDQTRRYGMNVGLNFMEHTYLWREIDEISDQVALYFINKAYTRGDLVSIWSINCEEYIFCFLGLIKAGLVPVLYNSHYRFEEIEDLLQDHPVAALLYGDLPGELQAGHLLSEIDNECLSPNKALSIKKVVEEARNTIKIERLITEGKRQLAERMNELKADDTAVILFTSGTTSKPKGVMLSHRSILNNGTEIARKMSWTEKDNLCVAVPLFHCFGITACLMASLYAGCTMTLLSQARTSKILDAVEKKKCTVLNGVPSMFLALYHRKEEEREALKSIRSGVVAGSAISEKEYELITGIVPNARLHPSYGQTESSPCITIARVEDSILKKSQTCGQKIDHVELRIYDGRLKKEMKPYEVGEVQTRGYHVMKGYHNMPLETEKTILKDGWLRTGDLGYVDQEGYLYITGRMKEMIIRGGENISPKEIEGVLMEYGGIRDCKVLGVASEVLQEDIAACVVEEREGTLCLEDLRVYLSKRLAQYKVPKFLFLMKALPYNGSGKVMMCHLKKQVEERVGSLPECEGHMKRITL</sequence>
<dbReference type="InterPro" id="IPR042099">
    <property type="entry name" value="ANL_N_sf"/>
</dbReference>
<evidence type="ECO:0000313" key="6">
    <source>
        <dbReference type="Proteomes" id="UP000183255"/>
    </source>
</evidence>